<dbReference type="SUPFAM" id="SSF51735">
    <property type="entry name" value="NAD(P)-binding Rossmann-fold domains"/>
    <property type="match status" value="1"/>
</dbReference>
<feature type="domain" description="NAD(P)-binding" evidence="2">
    <location>
        <begin position="8"/>
        <end position="209"/>
    </location>
</feature>
<evidence type="ECO:0000313" key="3">
    <source>
        <dbReference type="EMBL" id="KAF1931302.1"/>
    </source>
</evidence>
<dbReference type="RefSeq" id="XP_033451550.1">
    <property type="nucleotide sequence ID" value="XM_033591634.1"/>
</dbReference>
<dbReference type="InterPro" id="IPR016040">
    <property type="entry name" value="NAD(P)-bd_dom"/>
</dbReference>
<organism evidence="3 4">
    <name type="scientific">Didymella exigua CBS 183.55</name>
    <dbReference type="NCBI Taxonomy" id="1150837"/>
    <lineage>
        <taxon>Eukaryota</taxon>
        <taxon>Fungi</taxon>
        <taxon>Dikarya</taxon>
        <taxon>Ascomycota</taxon>
        <taxon>Pezizomycotina</taxon>
        <taxon>Dothideomycetes</taxon>
        <taxon>Pleosporomycetidae</taxon>
        <taxon>Pleosporales</taxon>
        <taxon>Pleosporineae</taxon>
        <taxon>Didymellaceae</taxon>
        <taxon>Didymella</taxon>
    </lineage>
</organism>
<accession>A0A6A5RTW5</accession>
<comment type="similarity">
    <text evidence="1">Belongs to the avfA family.</text>
</comment>
<keyword evidence="4" id="KW-1185">Reference proteome</keyword>
<evidence type="ECO:0000259" key="2">
    <source>
        <dbReference type="Pfam" id="PF13460"/>
    </source>
</evidence>
<dbReference type="Gene3D" id="3.40.50.720">
    <property type="entry name" value="NAD(P)-binding Rossmann-like Domain"/>
    <property type="match status" value="1"/>
</dbReference>
<protein>
    <submittedName>
        <fullName evidence="3">NAD(P)-binding protein</fullName>
    </submittedName>
</protein>
<dbReference type="PANTHER" id="PTHR15020:SF50">
    <property type="entry name" value="UPF0659 PROTEIN YMR090W"/>
    <property type="match status" value="1"/>
</dbReference>
<dbReference type="Pfam" id="PF13460">
    <property type="entry name" value="NAD_binding_10"/>
    <property type="match status" value="1"/>
</dbReference>
<evidence type="ECO:0000313" key="4">
    <source>
        <dbReference type="Proteomes" id="UP000800082"/>
    </source>
</evidence>
<dbReference type="Proteomes" id="UP000800082">
    <property type="component" value="Unassembled WGS sequence"/>
</dbReference>
<reference evidence="3" key="1">
    <citation type="journal article" date="2020" name="Stud. Mycol.">
        <title>101 Dothideomycetes genomes: a test case for predicting lifestyles and emergence of pathogens.</title>
        <authorList>
            <person name="Haridas S."/>
            <person name="Albert R."/>
            <person name="Binder M."/>
            <person name="Bloem J."/>
            <person name="Labutti K."/>
            <person name="Salamov A."/>
            <person name="Andreopoulos B."/>
            <person name="Baker S."/>
            <person name="Barry K."/>
            <person name="Bills G."/>
            <person name="Bluhm B."/>
            <person name="Cannon C."/>
            <person name="Castanera R."/>
            <person name="Culley D."/>
            <person name="Daum C."/>
            <person name="Ezra D."/>
            <person name="Gonzalez J."/>
            <person name="Henrissat B."/>
            <person name="Kuo A."/>
            <person name="Liang C."/>
            <person name="Lipzen A."/>
            <person name="Lutzoni F."/>
            <person name="Magnuson J."/>
            <person name="Mondo S."/>
            <person name="Nolan M."/>
            <person name="Ohm R."/>
            <person name="Pangilinan J."/>
            <person name="Park H.-J."/>
            <person name="Ramirez L."/>
            <person name="Alfaro M."/>
            <person name="Sun H."/>
            <person name="Tritt A."/>
            <person name="Yoshinaga Y."/>
            <person name="Zwiers L.-H."/>
            <person name="Turgeon B."/>
            <person name="Goodwin S."/>
            <person name="Spatafora J."/>
            <person name="Crous P."/>
            <person name="Grigoriev I."/>
        </authorList>
    </citation>
    <scope>NUCLEOTIDE SEQUENCE</scope>
    <source>
        <strain evidence="3">CBS 183.55</strain>
    </source>
</reference>
<gene>
    <name evidence="3" type="ORF">M421DRAFT_417946</name>
</gene>
<dbReference type="PANTHER" id="PTHR15020">
    <property type="entry name" value="FLAVIN REDUCTASE-RELATED"/>
    <property type="match status" value="1"/>
</dbReference>
<name>A0A6A5RTW5_9PLEO</name>
<dbReference type="GeneID" id="54349302"/>
<dbReference type="AlphaFoldDB" id="A0A6A5RTW5"/>
<dbReference type="OrthoDB" id="10254221at2759"/>
<dbReference type="EMBL" id="ML978961">
    <property type="protein sequence ID" value="KAF1931302.1"/>
    <property type="molecule type" value="Genomic_DNA"/>
</dbReference>
<evidence type="ECO:0000256" key="1">
    <source>
        <dbReference type="ARBA" id="ARBA00038376"/>
    </source>
</evidence>
<dbReference type="InterPro" id="IPR036291">
    <property type="entry name" value="NAD(P)-bd_dom_sf"/>
</dbReference>
<sequence length="256" mass="27840">MSAYAILGATGQTGGSILQLLGENPKNKINVLVRSRSKLEKAYPPLASNSNISVFEGSITDTSNLASCLKDTRAVFLTVAVSVNIPGVSVSMDTAKAVVSALQSLKTQDTAFKAPRLVILSSASLDDKFWRGAPSFVHSIMYTANAHIYDDLAAAERYLRQHEDWLDLTFVMPGGLTHDVQQGHELSETKQQTFISFLDLAAGMIEVADSGGEWEGKHVSVVLKEGRKAGFEWGAPLAIGQGLLFSFFPWLYRWLS</sequence>
<proteinExistence type="inferred from homology"/>